<feature type="transmembrane region" description="Helical" evidence="9">
    <location>
        <begin position="202"/>
        <end position="224"/>
    </location>
</feature>
<comment type="subcellular location">
    <subcellularLocation>
        <location evidence="9">Endoplasmic reticulum membrane</location>
        <topology evidence="9">Multi-pass membrane protein</topology>
    </subcellularLocation>
    <subcellularLocation>
        <location evidence="9">Golgi apparatus membrane</location>
        <topology evidence="9">Multi-pass membrane protein</topology>
    </subcellularLocation>
</comment>
<evidence type="ECO:0000256" key="4">
    <source>
        <dbReference type="ARBA" id="ARBA00022824"/>
    </source>
</evidence>
<dbReference type="Pfam" id="PF03878">
    <property type="entry name" value="YIF1"/>
    <property type="match status" value="1"/>
</dbReference>
<gene>
    <name evidence="10" type="ORF">LAZ67_19002216</name>
</gene>
<dbReference type="PANTHER" id="PTHR14083">
    <property type="entry name" value="YIP1 INTERACTING FACTOR HOMOLOG YIF1 PROTEIN"/>
    <property type="match status" value="1"/>
</dbReference>
<evidence type="ECO:0000256" key="5">
    <source>
        <dbReference type="ARBA" id="ARBA00022927"/>
    </source>
</evidence>
<keyword evidence="2 9" id="KW-0813">Transport</keyword>
<evidence type="ECO:0000256" key="9">
    <source>
        <dbReference type="RuleBase" id="RU368073"/>
    </source>
</evidence>
<dbReference type="Proteomes" id="UP001235939">
    <property type="component" value="Chromosome 19"/>
</dbReference>
<reference evidence="10 11" key="1">
    <citation type="submission" date="2022-01" db="EMBL/GenBank/DDBJ databases">
        <title>A chromosomal length assembly of Cordylochernes scorpioides.</title>
        <authorList>
            <person name="Zeh D."/>
            <person name="Zeh J."/>
        </authorList>
    </citation>
    <scope>NUCLEOTIDE SEQUENCE [LARGE SCALE GENOMIC DNA]</scope>
    <source>
        <strain evidence="10">IN4F17</strain>
        <tissue evidence="10">Whole Body</tissue>
    </source>
</reference>
<name>A0ABY6LJA7_9ARAC</name>
<evidence type="ECO:0000256" key="1">
    <source>
        <dbReference type="ARBA" id="ARBA00009727"/>
    </source>
</evidence>
<keyword evidence="7 9" id="KW-0333">Golgi apparatus</keyword>
<keyword evidence="3 9" id="KW-0812">Transmembrane</keyword>
<evidence type="ECO:0000256" key="8">
    <source>
        <dbReference type="ARBA" id="ARBA00023136"/>
    </source>
</evidence>
<feature type="transmembrane region" description="Helical" evidence="9">
    <location>
        <begin position="173"/>
        <end position="190"/>
    </location>
</feature>
<feature type="transmembrane region" description="Helical" evidence="9">
    <location>
        <begin position="261"/>
        <end position="278"/>
    </location>
</feature>
<keyword evidence="5 9" id="KW-0653">Protein transport</keyword>
<dbReference type="InterPro" id="IPR005578">
    <property type="entry name" value="Yif1_fam"/>
</dbReference>
<evidence type="ECO:0000256" key="2">
    <source>
        <dbReference type="ARBA" id="ARBA00022448"/>
    </source>
</evidence>
<keyword evidence="11" id="KW-1185">Reference proteome</keyword>
<evidence type="ECO:0000256" key="7">
    <source>
        <dbReference type="ARBA" id="ARBA00023034"/>
    </source>
</evidence>
<evidence type="ECO:0000256" key="6">
    <source>
        <dbReference type="ARBA" id="ARBA00022989"/>
    </source>
</evidence>
<sequence>MLAPIFAVHFDIFATVAEYPSMRNTHRGGYTFPPHNPQLFEDTSYPQAPPQYSHPPPADWGYGGQQPPPAMFPGQQLLNDPMAAMAVNQLAGQSKEYVNQKIEKYVSFSKLKYYFAVDSRYVAKKLGLIFFPFLHHDWAIKFNQDEPIAPRYDVNAPDLYIPSSSTEAPKCDVAVMGFVTFVVTSGYLLGTQNRFTPEQLGYQASSAFLWLLVEMCAVYMALYLLSLASALHLYDLAAFASYKFVCIIAALLASIPLGNVGYLGVLGYTALSLGYFLLKSLRVVILPVGDQYTGGRRSLYLLLAICLGQPFLMFWLSNHLLPSSTPPLS</sequence>
<dbReference type="EMBL" id="CP092881">
    <property type="protein sequence ID" value="UYV80934.1"/>
    <property type="molecule type" value="Genomic_DNA"/>
</dbReference>
<keyword evidence="4 9" id="KW-0256">Endoplasmic reticulum</keyword>
<evidence type="ECO:0000256" key="3">
    <source>
        <dbReference type="ARBA" id="ARBA00022692"/>
    </source>
</evidence>
<evidence type="ECO:0000313" key="11">
    <source>
        <dbReference type="Proteomes" id="UP001235939"/>
    </source>
</evidence>
<accession>A0ABY6LJA7</accession>
<proteinExistence type="inferred from homology"/>
<comment type="similarity">
    <text evidence="1 9">Belongs to the YIF1 family.</text>
</comment>
<keyword evidence="8 9" id="KW-0472">Membrane</keyword>
<organism evidence="10 11">
    <name type="scientific">Cordylochernes scorpioides</name>
    <dbReference type="NCBI Taxonomy" id="51811"/>
    <lineage>
        <taxon>Eukaryota</taxon>
        <taxon>Metazoa</taxon>
        <taxon>Ecdysozoa</taxon>
        <taxon>Arthropoda</taxon>
        <taxon>Chelicerata</taxon>
        <taxon>Arachnida</taxon>
        <taxon>Pseudoscorpiones</taxon>
        <taxon>Cheliferoidea</taxon>
        <taxon>Chernetidae</taxon>
        <taxon>Cordylochernes</taxon>
    </lineage>
</organism>
<evidence type="ECO:0000313" key="10">
    <source>
        <dbReference type="EMBL" id="UYV80934.1"/>
    </source>
</evidence>
<keyword evidence="6 9" id="KW-1133">Transmembrane helix</keyword>
<dbReference type="PANTHER" id="PTHR14083:SF0">
    <property type="entry name" value="YIP1D-INTERACTING FACTOR 1, ISOFORM C"/>
    <property type="match status" value="1"/>
</dbReference>
<feature type="transmembrane region" description="Helical" evidence="9">
    <location>
        <begin position="236"/>
        <end position="255"/>
    </location>
</feature>
<protein>
    <recommendedName>
        <fullName evidence="9">Protein YIF1</fullName>
    </recommendedName>
</protein>
<comment type="function">
    <text evidence="9">Has a role in transport between endoplasmic reticulum and Golgi.</text>
</comment>
<feature type="transmembrane region" description="Helical" evidence="9">
    <location>
        <begin position="299"/>
        <end position="317"/>
    </location>
</feature>